<dbReference type="InterPro" id="IPR000160">
    <property type="entry name" value="GGDEF_dom"/>
</dbReference>
<dbReference type="PANTHER" id="PTHR45138:SF9">
    <property type="entry name" value="DIGUANYLATE CYCLASE DGCM-RELATED"/>
    <property type="match status" value="1"/>
</dbReference>
<gene>
    <name evidence="2" type="ORF">ACD_3C00183G0012</name>
</gene>
<sequence>MINTPSGAIYNPDSDSTRLLRKLRYRIWEIVYKIITWKSIPKTVSSLDKAKQVREYINDFDEHLRKILESDNLRENENEELFYHEIVNRSLELLLTKLKMDYAWIWLITEEKFHPVHQAWINKALDHRVIYSQIQEAEEISTSSWKNFSIFPSEWKNWWVDAIFTFKSLNERTMWYLILDDINNKRELTNFEIEKICDLFYAKLDKLIIEYELSRVNIQNIEIRNKLEEVTKQARTDTLTSFLNRRVWDEIFAQRMADVARWDTSVTIALIDIDYFKQVNDTHWHVFWDEVIRRIAQVLNIGYTEDEKILHIRRSTDDFVRYWWEEFLCILNHTNIRQAWIFLNKIRKIIEGLVFYWKDWKTFNVTISAWITMIQKDDVDYKNQLPIDKRINIIVSRADSALYDAKSGWRNMVKAYVKK</sequence>
<dbReference type="PROSITE" id="PS50887">
    <property type="entry name" value="GGDEF"/>
    <property type="match status" value="1"/>
</dbReference>
<dbReference type="EMBL" id="AMFJ01000457">
    <property type="protein sequence ID" value="EKE27639.1"/>
    <property type="molecule type" value="Genomic_DNA"/>
</dbReference>
<dbReference type="InterPro" id="IPR029787">
    <property type="entry name" value="Nucleotide_cyclase"/>
</dbReference>
<dbReference type="AlphaFoldDB" id="K2GBV1"/>
<dbReference type="SMART" id="SM00267">
    <property type="entry name" value="GGDEF"/>
    <property type="match status" value="1"/>
</dbReference>
<dbReference type="Gene3D" id="3.30.70.270">
    <property type="match status" value="1"/>
</dbReference>
<protein>
    <submittedName>
        <fullName evidence="2">Response regulator receiver modulated diguanylate cyclase</fullName>
    </submittedName>
</protein>
<dbReference type="InterPro" id="IPR050469">
    <property type="entry name" value="Diguanylate_Cyclase"/>
</dbReference>
<comment type="caution">
    <text evidence="2">The sequence shown here is derived from an EMBL/GenBank/DDBJ whole genome shotgun (WGS) entry which is preliminary data.</text>
</comment>
<name>K2GBV1_9BACT</name>
<dbReference type="InterPro" id="IPR043128">
    <property type="entry name" value="Rev_trsase/Diguanyl_cyclase"/>
</dbReference>
<reference evidence="2" key="1">
    <citation type="journal article" date="2012" name="Science">
        <title>Fermentation, hydrogen, and sulfur metabolism in multiple uncultivated bacterial phyla.</title>
        <authorList>
            <person name="Wrighton K.C."/>
            <person name="Thomas B.C."/>
            <person name="Sharon I."/>
            <person name="Miller C.S."/>
            <person name="Castelle C.J."/>
            <person name="VerBerkmoes N.C."/>
            <person name="Wilkins M.J."/>
            <person name="Hettich R.L."/>
            <person name="Lipton M.S."/>
            <person name="Williams K.H."/>
            <person name="Long P.E."/>
            <person name="Banfield J.F."/>
        </authorList>
    </citation>
    <scope>NUCLEOTIDE SEQUENCE [LARGE SCALE GENOMIC DNA]</scope>
</reference>
<feature type="domain" description="GGDEF" evidence="1">
    <location>
        <begin position="264"/>
        <end position="418"/>
    </location>
</feature>
<evidence type="ECO:0000259" key="1">
    <source>
        <dbReference type="PROSITE" id="PS50887"/>
    </source>
</evidence>
<dbReference type="CDD" id="cd01949">
    <property type="entry name" value="GGDEF"/>
    <property type="match status" value="1"/>
</dbReference>
<dbReference type="PANTHER" id="PTHR45138">
    <property type="entry name" value="REGULATORY COMPONENTS OF SENSORY TRANSDUCTION SYSTEM"/>
    <property type="match status" value="1"/>
</dbReference>
<dbReference type="GO" id="GO:0052621">
    <property type="term" value="F:diguanylate cyclase activity"/>
    <property type="evidence" value="ECO:0007669"/>
    <property type="project" value="TreeGrafter"/>
</dbReference>
<proteinExistence type="predicted"/>
<dbReference type="SUPFAM" id="SSF55073">
    <property type="entry name" value="Nucleotide cyclase"/>
    <property type="match status" value="1"/>
</dbReference>
<dbReference type="NCBIfam" id="TIGR00254">
    <property type="entry name" value="GGDEF"/>
    <property type="match status" value="1"/>
</dbReference>
<evidence type="ECO:0000313" key="2">
    <source>
        <dbReference type="EMBL" id="EKE27639.1"/>
    </source>
</evidence>
<dbReference type="Pfam" id="PF00990">
    <property type="entry name" value="GGDEF"/>
    <property type="match status" value="1"/>
</dbReference>
<accession>K2GBV1</accession>
<organism evidence="2">
    <name type="scientific">uncultured bacterium</name>
    <name type="common">gcode 4</name>
    <dbReference type="NCBI Taxonomy" id="1234023"/>
    <lineage>
        <taxon>Bacteria</taxon>
        <taxon>environmental samples</taxon>
    </lineage>
</organism>